<sequence length="56" mass="6707">FSSSLPIRVNIDQQELRLPIPNFRVSQIPDPEKNEVKSRLWKTLKVLCEWRLKNVF</sequence>
<keyword evidence="2" id="KW-1185">Reference proteome</keyword>
<reference evidence="1 2" key="1">
    <citation type="submission" date="2024-04" db="EMBL/GenBank/DDBJ databases">
        <authorList>
            <person name="Rising A."/>
            <person name="Reimegard J."/>
            <person name="Sonavane S."/>
            <person name="Akerstrom W."/>
            <person name="Nylinder S."/>
            <person name="Hedman E."/>
            <person name="Kallberg Y."/>
        </authorList>
    </citation>
    <scope>NUCLEOTIDE SEQUENCE [LARGE SCALE GENOMIC DNA]</scope>
</reference>
<dbReference type="Proteomes" id="UP001497382">
    <property type="component" value="Unassembled WGS sequence"/>
</dbReference>
<evidence type="ECO:0000313" key="2">
    <source>
        <dbReference type="Proteomes" id="UP001497382"/>
    </source>
</evidence>
<evidence type="ECO:0000313" key="1">
    <source>
        <dbReference type="EMBL" id="CAL1270274.1"/>
    </source>
</evidence>
<organism evidence="1 2">
    <name type="scientific">Larinioides sclopetarius</name>
    <dbReference type="NCBI Taxonomy" id="280406"/>
    <lineage>
        <taxon>Eukaryota</taxon>
        <taxon>Metazoa</taxon>
        <taxon>Ecdysozoa</taxon>
        <taxon>Arthropoda</taxon>
        <taxon>Chelicerata</taxon>
        <taxon>Arachnida</taxon>
        <taxon>Araneae</taxon>
        <taxon>Araneomorphae</taxon>
        <taxon>Entelegynae</taxon>
        <taxon>Araneoidea</taxon>
        <taxon>Araneidae</taxon>
        <taxon>Larinioides</taxon>
    </lineage>
</organism>
<dbReference type="EMBL" id="CAXIEN010000047">
    <property type="protein sequence ID" value="CAL1270274.1"/>
    <property type="molecule type" value="Genomic_DNA"/>
</dbReference>
<accession>A0AAV1ZGU0</accession>
<feature type="non-terminal residue" evidence="1">
    <location>
        <position position="1"/>
    </location>
</feature>
<protein>
    <submittedName>
        <fullName evidence="1">Uncharacterized protein</fullName>
    </submittedName>
</protein>
<dbReference type="AlphaFoldDB" id="A0AAV1ZGU0"/>
<comment type="caution">
    <text evidence="1">The sequence shown here is derived from an EMBL/GenBank/DDBJ whole genome shotgun (WGS) entry which is preliminary data.</text>
</comment>
<name>A0AAV1ZGU0_9ARAC</name>
<proteinExistence type="predicted"/>
<gene>
    <name evidence="1" type="ORF">LARSCL_LOCUS5200</name>
</gene>